<evidence type="ECO:0000256" key="8">
    <source>
        <dbReference type="HAMAP-Rule" id="MF_00377"/>
    </source>
</evidence>
<evidence type="ECO:0000256" key="9">
    <source>
        <dbReference type="NCBIfam" id="TIGR00362"/>
    </source>
</evidence>
<dbReference type="RefSeq" id="WP_156719486.1">
    <property type="nucleotide sequence ID" value="NZ_CACRUF010000019.1"/>
</dbReference>
<dbReference type="InterPro" id="IPR010921">
    <property type="entry name" value="Trp_repressor/repl_initiator"/>
</dbReference>
<dbReference type="InterPro" id="IPR001957">
    <property type="entry name" value="Chromosome_initiator_DnaA"/>
</dbReference>
<dbReference type="FunFam" id="3.40.50.300:FF:000668">
    <property type="entry name" value="Chromosomal replication initiator protein DnaA"/>
    <property type="match status" value="1"/>
</dbReference>
<evidence type="ECO:0000256" key="6">
    <source>
        <dbReference type="ARBA" id="ARBA00023121"/>
    </source>
</evidence>
<evidence type="ECO:0000256" key="11">
    <source>
        <dbReference type="RuleBase" id="RU004227"/>
    </source>
</evidence>
<dbReference type="SUPFAM" id="SSF48295">
    <property type="entry name" value="TrpR-like"/>
    <property type="match status" value="1"/>
</dbReference>
<evidence type="ECO:0000259" key="13">
    <source>
        <dbReference type="SMART" id="SM00760"/>
    </source>
</evidence>
<keyword evidence="7 8" id="KW-0238">DNA-binding</keyword>
<feature type="domain" description="Chromosomal replication initiator DnaA C-terminal" evidence="13">
    <location>
        <begin position="432"/>
        <end position="500"/>
    </location>
</feature>
<gene>
    <name evidence="8 14" type="primary">dnaA</name>
    <name evidence="14" type="ORF">VDLFYP95_01176</name>
</gene>
<dbReference type="AlphaFoldDB" id="A0A6N3AX53"/>
<protein>
    <recommendedName>
        <fullName evidence="8 9">Chromosomal replication initiator protein DnaA</fullName>
    </recommendedName>
</protein>
<dbReference type="NCBIfam" id="TIGR00362">
    <property type="entry name" value="DnaA"/>
    <property type="match status" value="1"/>
</dbReference>
<dbReference type="GO" id="GO:0005524">
    <property type="term" value="F:ATP binding"/>
    <property type="evidence" value="ECO:0007669"/>
    <property type="project" value="UniProtKB-UniRule"/>
</dbReference>
<keyword evidence="6 8" id="KW-0446">Lipid-binding</keyword>
<feature type="binding site" evidence="8">
    <location>
        <position position="227"/>
    </location>
    <ligand>
        <name>ATP</name>
        <dbReference type="ChEBI" id="CHEBI:30616"/>
    </ligand>
</feature>
<evidence type="ECO:0000256" key="5">
    <source>
        <dbReference type="ARBA" id="ARBA00022840"/>
    </source>
</evidence>
<dbReference type="InterPro" id="IPR013159">
    <property type="entry name" value="DnaA_C"/>
</dbReference>
<dbReference type="GO" id="GO:0005886">
    <property type="term" value="C:plasma membrane"/>
    <property type="evidence" value="ECO:0007669"/>
    <property type="project" value="TreeGrafter"/>
</dbReference>
<evidence type="ECO:0000256" key="10">
    <source>
        <dbReference type="RuleBase" id="RU000577"/>
    </source>
</evidence>
<keyword evidence="3 8" id="KW-0235">DNA replication</keyword>
<dbReference type="InterPro" id="IPR018312">
    <property type="entry name" value="Chromosome_initiator_DnaA_CS"/>
</dbReference>
<dbReference type="GO" id="GO:0003688">
    <property type="term" value="F:DNA replication origin binding"/>
    <property type="evidence" value="ECO:0007669"/>
    <property type="project" value="UniProtKB-UniRule"/>
</dbReference>
<dbReference type="SMART" id="SM00382">
    <property type="entry name" value="AAA"/>
    <property type="match status" value="1"/>
</dbReference>
<reference evidence="14" key="1">
    <citation type="submission" date="2019-11" db="EMBL/GenBank/DDBJ databases">
        <authorList>
            <person name="Feng L."/>
        </authorList>
    </citation>
    <scope>NUCLEOTIDE SEQUENCE</scope>
    <source>
        <strain evidence="14">VdisparLFYP95</strain>
    </source>
</reference>
<comment type="subcellular location">
    <subcellularLocation>
        <location evidence="8">Cytoplasm</location>
    </subcellularLocation>
</comment>
<feature type="binding site" evidence="8">
    <location>
        <position position="224"/>
    </location>
    <ligand>
        <name>ATP</name>
        <dbReference type="ChEBI" id="CHEBI:30616"/>
    </ligand>
</feature>
<comment type="caution">
    <text evidence="8">Lacks conserved residue(s) required for the propagation of feature annotation.</text>
</comment>
<evidence type="ECO:0000313" key="14">
    <source>
        <dbReference type="EMBL" id="VYT97029.1"/>
    </source>
</evidence>
<dbReference type="PANTHER" id="PTHR30050:SF2">
    <property type="entry name" value="CHROMOSOMAL REPLICATION INITIATOR PROTEIN DNAA"/>
    <property type="match status" value="1"/>
</dbReference>
<dbReference type="CDD" id="cd06571">
    <property type="entry name" value="Bac_DnaA_C"/>
    <property type="match status" value="1"/>
</dbReference>
<dbReference type="Gene3D" id="3.40.50.300">
    <property type="entry name" value="P-loop containing nucleotide triphosphate hydrolases"/>
    <property type="match status" value="1"/>
</dbReference>
<dbReference type="Pfam" id="PF08299">
    <property type="entry name" value="Bac_DnaA_C"/>
    <property type="match status" value="1"/>
</dbReference>
<comment type="function">
    <text evidence="8 10">Plays an essential role in the initiation and regulation of chromosomal replication. ATP-DnaA binds to the origin of replication (oriC) to initiate formation of the DNA replication initiation complex once per cell cycle. Binds the DnaA box (a 9 base pair repeat at the origin) and separates the double-stranded (ds)DNA. Forms a right-handed helical filament on oriC DNA; dsDNA binds to the exterior of the filament while single-stranded (ss)DNA is stabiized in the filament's interior. The ATP-DnaA-oriC complex binds and stabilizes one strand of the AT-rich DNA unwinding element (DUE), permitting loading of DNA polymerase. After initiation quickly degrades to an ADP-DnaA complex that is not apt for DNA replication. Binds acidic phospholipids.</text>
</comment>
<dbReference type="SMART" id="SM00760">
    <property type="entry name" value="Bac_DnaA_C"/>
    <property type="match status" value="1"/>
</dbReference>
<proteinExistence type="inferred from homology"/>
<evidence type="ECO:0000256" key="7">
    <source>
        <dbReference type="ARBA" id="ARBA00023125"/>
    </source>
</evidence>
<dbReference type="PANTHER" id="PTHR30050">
    <property type="entry name" value="CHROMOSOMAL REPLICATION INITIATOR PROTEIN DNAA"/>
    <property type="match status" value="1"/>
</dbReference>
<keyword evidence="2 8" id="KW-0963">Cytoplasm</keyword>
<dbReference type="GO" id="GO:0008289">
    <property type="term" value="F:lipid binding"/>
    <property type="evidence" value="ECO:0007669"/>
    <property type="project" value="UniProtKB-KW"/>
</dbReference>
<dbReference type="InterPro" id="IPR003593">
    <property type="entry name" value="AAA+_ATPase"/>
</dbReference>
<dbReference type="GO" id="GO:0006270">
    <property type="term" value="P:DNA replication initiation"/>
    <property type="evidence" value="ECO:0007669"/>
    <property type="project" value="UniProtKB-UniRule"/>
</dbReference>
<comment type="subunit">
    <text evidence="8">Oligomerizes as a right-handed, spiral filament on DNA at oriC.</text>
</comment>
<keyword evidence="4 8" id="KW-0547">Nucleotide-binding</keyword>
<dbReference type="PROSITE" id="PS01008">
    <property type="entry name" value="DNAA"/>
    <property type="match status" value="1"/>
</dbReference>
<dbReference type="SUPFAM" id="SSF52540">
    <property type="entry name" value="P-loop containing nucleoside triphosphate hydrolases"/>
    <property type="match status" value="1"/>
</dbReference>
<keyword evidence="5 8" id="KW-0067">ATP-binding</keyword>
<evidence type="ECO:0000259" key="12">
    <source>
        <dbReference type="SMART" id="SM00382"/>
    </source>
</evidence>
<dbReference type="InterPro" id="IPR013317">
    <property type="entry name" value="DnaA_dom"/>
</dbReference>
<dbReference type="GO" id="GO:0006275">
    <property type="term" value="P:regulation of DNA replication"/>
    <property type="evidence" value="ECO:0007669"/>
    <property type="project" value="UniProtKB-UniRule"/>
</dbReference>
<feature type="region of interest" description="Domain I, interacts with DnaA modulators" evidence="8">
    <location>
        <begin position="1"/>
        <end position="145"/>
    </location>
</feature>
<evidence type="ECO:0000256" key="1">
    <source>
        <dbReference type="ARBA" id="ARBA00006583"/>
    </source>
</evidence>
<dbReference type="InterPro" id="IPR027417">
    <property type="entry name" value="P-loop_NTPase"/>
</dbReference>
<dbReference type="GO" id="GO:0005737">
    <property type="term" value="C:cytoplasm"/>
    <property type="evidence" value="ECO:0007669"/>
    <property type="project" value="UniProtKB-SubCell"/>
</dbReference>
<evidence type="ECO:0000256" key="4">
    <source>
        <dbReference type="ARBA" id="ARBA00022741"/>
    </source>
</evidence>
<accession>A0A6N3AX53</accession>
<sequence length="525" mass="59950">MQSFDLNNIWEHILQEAKKNMQHLPDALYLRVTSSLIPMSLDSHSIHIGVMQTFVKNLIDQQPQISKALQDAITTVIGSHRDMVLFDFNQESVDTTFVDESLIDDAPVVAPPMPLPPVVEEKAQQDEFYTPVYQEPVYIDRTPAPVNIPDEPMVAPSKTVETTTPTLQSDNVPVDLSLSNLNPAYRFDNYVTGNANRIPFGAAQNVAEFPGGDYNPLFIYGPSGLGKTHLMHAIGNAIKENHPHMKVMSITSENFMNIFVETLQRNQGKLFRNTFRNIDVLMIDDIQFLESRESTKTELFNTFNELLNNNKQIVLTSDTMPNDMEQFEDRLRSRFQAGYIATMENPDLETRIAIFRSLLEREYKKNRIIRIDNDSINYVALQFSENVRVLQGAFTKLIGTASIDQRLESIDLEYTKQALAGLVHTEEVNMVTIESIQNFVSSYFNIKKQDLLGKKRKAQFAFPRQVAMYLCRDMINESYPQIAAAFSRDHTTILHAYDKITKEIERNEETKNMISEIKQKLTTCG</sequence>
<dbReference type="Gene3D" id="1.10.8.60">
    <property type="match status" value="1"/>
</dbReference>
<evidence type="ECO:0000256" key="2">
    <source>
        <dbReference type="ARBA" id="ARBA00022490"/>
    </source>
</evidence>
<feature type="binding site" evidence="8">
    <location>
        <position position="226"/>
    </location>
    <ligand>
        <name>ATP</name>
        <dbReference type="ChEBI" id="CHEBI:30616"/>
    </ligand>
</feature>
<evidence type="ECO:0000256" key="3">
    <source>
        <dbReference type="ARBA" id="ARBA00022705"/>
    </source>
</evidence>
<comment type="domain">
    <text evidence="8">Domain I is involved in oligomerization and binding regulators, domain II is flexibile and of varying length in different bacteria, domain III forms the AAA+ region, while domain IV binds dsDNA.</text>
</comment>
<dbReference type="CDD" id="cd00009">
    <property type="entry name" value="AAA"/>
    <property type="match status" value="1"/>
</dbReference>
<dbReference type="InterPro" id="IPR020591">
    <property type="entry name" value="Chromosome_initiator_DnaA-like"/>
</dbReference>
<dbReference type="HAMAP" id="MF_00377">
    <property type="entry name" value="DnaA_bact"/>
    <property type="match status" value="1"/>
</dbReference>
<feature type="domain" description="AAA+ ATPase" evidence="12">
    <location>
        <begin position="213"/>
        <end position="341"/>
    </location>
</feature>
<feature type="region of interest" description="Domain IV, binds dsDNA" evidence="8">
    <location>
        <begin position="402"/>
        <end position="525"/>
    </location>
</feature>
<organism evidence="14">
    <name type="scientific">Veillonella dispar</name>
    <dbReference type="NCBI Taxonomy" id="39778"/>
    <lineage>
        <taxon>Bacteria</taxon>
        <taxon>Bacillati</taxon>
        <taxon>Bacillota</taxon>
        <taxon>Negativicutes</taxon>
        <taxon>Veillonellales</taxon>
        <taxon>Veillonellaceae</taxon>
        <taxon>Veillonella</taxon>
    </lineage>
</organism>
<comment type="similarity">
    <text evidence="1 8 11">Belongs to the DnaA family.</text>
</comment>
<name>A0A6N3AX53_9FIRM</name>
<dbReference type="EMBL" id="CACRUF010000019">
    <property type="protein sequence ID" value="VYT97029.1"/>
    <property type="molecule type" value="Genomic_DNA"/>
</dbReference>
<feature type="binding site" evidence="8">
    <location>
        <position position="228"/>
    </location>
    <ligand>
        <name>ATP</name>
        <dbReference type="ChEBI" id="CHEBI:30616"/>
    </ligand>
</feature>
<dbReference type="PRINTS" id="PR00051">
    <property type="entry name" value="DNAA"/>
</dbReference>
<dbReference type="Pfam" id="PF00308">
    <property type="entry name" value="Bac_DnaA"/>
    <property type="match status" value="1"/>
</dbReference>
<dbReference type="Gene3D" id="1.10.1750.10">
    <property type="match status" value="1"/>
</dbReference>